<dbReference type="EMBL" id="CP024201">
    <property type="protein sequence ID" value="ATQ42539.1"/>
    <property type="molecule type" value="Genomic_DNA"/>
</dbReference>
<reference evidence="8 9" key="1">
    <citation type="submission" date="2017-10" db="EMBL/GenBank/DDBJ databases">
        <title>Genome sequence of Caulobacter mirabilis FWC38.</title>
        <authorList>
            <person name="Fiebig A."/>
            <person name="Crosson S."/>
        </authorList>
    </citation>
    <scope>NUCLEOTIDE SEQUENCE [LARGE SCALE GENOMIC DNA]</scope>
    <source>
        <strain evidence="8 9">FWC 38</strain>
    </source>
</reference>
<evidence type="ECO:0000256" key="1">
    <source>
        <dbReference type="ARBA" id="ARBA00004814"/>
    </source>
</evidence>
<dbReference type="InterPro" id="IPR002937">
    <property type="entry name" value="Amino_oxidase"/>
</dbReference>
<dbReference type="SUPFAM" id="SSF54373">
    <property type="entry name" value="FAD-linked reductases, C-terminal domain"/>
    <property type="match status" value="1"/>
</dbReference>
<dbReference type="KEGG" id="cmb:CSW64_09030"/>
<sequence>MDLDVAVIGGGCSGTYSAWRLQQEVGADQKIALFEYSDRIGGRLYSVTVPGVPHVKAELGGMRFIPDQHIMVADLVSHLGLETRDFPMGAPAPVGSNCNLFYLRGRHFRLHELSDPDKVPYNLAWSERGLGPTNLQVQAMNNLYPNFGSLSLCDQMKVKVFGKPIWKYGFWNLMFRVLSNEGYQFMRDAGGYDANVANASAVTQLPATEYSDDTKFLCLRDGFEQLPITLAKQFNEQFDGKLAKGKRVYMNHRLEEIIVGDGEYPYTLIFRPTETREAKTYILEDEDTTRVRCKKLILGLPRRSLELIKSTLFDDPWLKKNLDSVLIQSAFKLFLAYESPWWRSLGLVAGRAVTDLPVRQVYYFGTEAEQEGGYPFLNSLLMATYNDISTVPFWKGLEVAKDDVAAQYKGYMPACMEPGVTDPMPVTPFPASAEMVQVANLQVATVHALPEIPNPYSAVYHSWNEDPYGGGWHEWKAGYRLDEIMCRMRKPIPDQDVHIVGEAYSYGQGWVEGALDTAESMLQDFFGLKPPKWLDPSYQLMPNPCPGCGDLDGCVECWNADQSLPSMTPNCLAPVEEG</sequence>
<dbReference type="Pfam" id="PF01593">
    <property type="entry name" value="Amino_oxidase"/>
    <property type="match status" value="1"/>
</dbReference>
<dbReference type="AlphaFoldDB" id="A0A2D2AWZ8"/>
<dbReference type="SUPFAM" id="SSF51905">
    <property type="entry name" value="FAD/NAD(P)-binding domain"/>
    <property type="match status" value="1"/>
</dbReference>
<name>A0A2D2AWZ8_9CAUL</name>
<dbReference type="OrthoDB" id="3972913at2"/>
<dbReference type="Proteomes" id="UP000228945">
    <property type="component" value="Chromosome"/>
</dbReference>
<dbReference type="InterPro" id="IPR050281">
    <property type="entry name" value="Flavin_monoamine_oxidase"/>
</dbReference>
<keyword evidence="5" id="KW-0073">Auxin biosynthesis</keyword>
<gene>
    <name evidence="8" type="ORF">CSW64_09030</name>
</gene>
<dbReference type="Gene3D" id="3.50.50.60">
    <property type="entry name" value="FAD/NAD(P)-binding domain"/>
    <property type="match status" value="1"/>
</dbReference>
<dbReference type="PANTHER" id="PTHR10742">
    <property type="entry name" value="FLAVIN MONOAMINE OXIDASE"/>
    <property type="match status" value="1"/>
</dbReference>
<proteinExistence type="inferred from homology"/>
<evidence type="ECO:0000256" key="3">
    <source>
        <dbReference type="ARBA" id="ARBA00012535"/>
    </source>
</evidence>
<dbReference type="RefSeq" id="WP_099621796.1">
    <property type="nucleotide sequence ID" value="NZ_CP024201.1"/>
</dbReference>
<feature type="domain" description="Amine oxidase" evidence="7">
    <location>
        <begin position="17"/>
        <end position="384"/>
    </location>
</feature>
<evidence type="ECO:0000256" key="6">
    <source>
        <dbReference type="ARBA" id="ARBA00047321"/>
    </source>
</evidence>
<comment type="catalytic activity">
    <reaction evidence="6">
        <text>L-tryptophan + O2 = indole-3-acetamide + CO2 + H2O</text>
        <dbReference type="Rhea" id="RHEA:16165"/>
        <dbReference type="ChEBI" id="CHEBI:15377"/>
        <dbReference type="ChEBI" id="CHEBI:15379"/>
        <dbReference type="ChEBI" id="CHEBI:16031"/>
        <dbReference type="ChEBI" id="CHEBI:16526"/>
        <dbReference type="ChEBI" id="CHEBI:57912"/>
        <dbReference type="EC" id="1.13.12.3"/>
    </reaction>
</comment>
<evidence type="ECO:0000259" key="7">
    <source>
        <dbReference type="Pfam" id="PF01593"/>
    </source>
</evidence>
<protein>
    <recommendedName>
        <fullName evidence="4">Tryptophan 2-monooxygenase</fullName>
        <ecNumber evidence="3">1.13.12.3</ecNumber>
    </recommendedName>
</protein>
<accession>A0A2D2AWZ8</accession>
<evidence type="ECO:0000256" key="5">
    <source>
        <dbReference type="ARBA" id="ARBA00023070"/>
    </source>
</evidence>
<dbReference type="InterPro" id="IPR036188">
    <property type="entry name" value="FAD/NAD-bd_sf"/>
</dbReference>
<evidence type="ECO:0000256" key="4">
    <source>
        <dbReference type="ARBA" id="ARBA00017871"/>
    </source>
</evidence>
<comment type="similarity">
    <text evidence="2">Belongs to the tryptophan 2-monooxygenase family.</text>
</comment>
<keyword evidence="9" id="KW-1185">Reference proteome</keyword>
<comment type="pathway">
    <text evidence="1">Plant hormone metabolism; auxin biosynthesis.</text>
</comment>
<dbReference type="PANTHER" id="PTHR10742:SF410">
    <property type="entry name" value="LYSINE-SPECIFIC HISTONE DEMETHYLASE 2"/>
    <property type="match status" value="1"/>
</dbReference>
<evidence type="ECO:0000256" key="2">
    <source>
        <dbReference type="ARBA" id="ARBA00005833"/>
    </source>
</evidence>
<evidence type="ECO:0000313" key="8">
    <source>
        <dbReference type="EMBL" id="ATQ42539.1"/>
    </source>
</evidence>
<dbReference type="GO" id="GO:0050361">
    <property type="term" value="F:tryptophan 2-monooxygenase activity"/>
    <property type="evidence" value="ECO:0007669"/>
    <property type="project" value="UniProtKB-EC"/>
</dbReference>
<dbReference type="Gene3D" id="3.90.660.10">
    <property type="match status" value="1"/>
</dbReference>
<organism evidence="8 9">
    <name type="scientific">Caulobacter mirabilis</name>
    <dbReference type="NCBI Taxonomy" id="69666"/>
    <lineage>
        <taxon>Bacteria</taxon>
        <taxon>Pseudomonadati</taxon>
        <taxon>Pseudomonadota</taxon>
        <taxon>Alphaproteobacteria</taxon>
        <taxon>Caulobacterales</taxon>
        <taxon>Caulobacteraceae</taxon>
        <taxon>Caulobacter</taxon>
    </lineage>
</organism>
<dbReference type="GO" id="GO:0009851">
    <property type="term" value="P:auxin biosynthetic process"/>
    <property type="evidence" value="ECO:0007669"/>
    <property type="project" value="UniProtKB-KW"/>
</dbReference>
<evidence type="ECO:0000313" key="9">
    <source>
        <dbReference type="Proteomes" id="UP000228945"/>
    </source>
</evidence>
<dbReference type="EC" id="1.13.12.3" evidence="3"/>